<dbReference type="Pfam" id="PF13635">
    <property type="entry name" value="DUF4143"/>
    <property type="match status" value="1"/>
</dbReference>
<dbReference type="GO" id="GO:0005524">
    <property type="term" value="F:ATP binding"/>
    <property type="evidence" value="ECO:0007669"/>
    <property type="project" value="UniProtKB-KW"/>
</dbReference>
<feature type="domain" description="AAA" evidence="1">
    <location>
        <begin position="18"/>
        <end position="151"/>
    </location>
</feature>
<proteinExistence type="predicted"/>
<dbReference type="Gene3D" id="3.40.50.300">
    <property type="entry name" value="P-loop containing nucleotide triphosphate hydrolases"/>
    <property type="match status" value="1"/>
</dbReference>
<dbReference type="InterPro" id="IPR025420">
    <property type="entry name" value="DUF4143"/>
</dbReference>
<dbReference type="InterPro" id="IPR041682">
    <property type="entry name" value="AAA_14"/>
</dbReference>
<dbReference type="InterPro" id="IPR027417">
    <property type="entry name" value="P-loop_NTPase"/>
</dbReference>
<evidence type="ECO:0000313" key="3">
    <source>
        <dbReference type="EMBL" id="MBC8433725.1"/>
    </source>
</evidence>
<protein>
    <submittedName>
        <fullName evidence="3">ATP-binding protein</fullName>
    </submittedName>
</protein>
<reference evidence="3 4" key="1">
    <citation type="submission" date="2020-08" db="EMBL/GenBank/DDBJ databases">
        <title>Bridging the membrane lipid divide: bacteria of the FCB group superphylum have the potential to synthesize archaeal ether lipids.</title>
        <authorList>
            <person name="Villanueva L."/>
            <person name="Von Meijenfeldt F.A.B."/>
            <person name="Westbye A.B."/>
            <person name="Yadav S."/>
            <person name="Hopmans E.C."/>
            <person name="Dutilh B.E."/>
            <person name="Sinninghe Damste J.S."/>
        </authorList>
    </citation>
    <scope>NUCLEOTIDE SEQUENCE [LARGE SCALE GENOMIC DNA]</scope>
    <source>
        <strain evidence="3">NIOZ-UU17</strain>
    </source>
</reference>
<organism evidence="3 4">
    <name type="scientific">Candidatus Desulfatibia vada</name>
    <dbReference type="NCBI Taxonomy" id="2841696"/>
    <lineage>
        <taxon>Bacteria</taxon>
        <taxon>Pseudomonadati</taxon>
        <taxon>Thermodesulfobacteriota</taxon>
        <taxon>Desulfobacteria</taxon>
        <taxon>Desulfobacterales</taxon>
        <taxon>Desulfobacterales incertae sedis</taxon>
        <taxon>Candidatus Desulfatibia</taxon>
    </lineage>
</organism>
<feature type="domain" description="DUF4143" evidence="2">
    <location>
        <begin position="220"/>
        <end position="382"/>
    </location>
</feature>
<dbReference type="EMBL" id="JACNIG010000325">
    <property type="protein sequence ID" value="MBC8433725.1"/>
    <property type="molecule type" value="Genomic_DNA"/>
</dbReference>
<evidence type="ECO:0000259" key="1">
    <source>
        <dbReference type="Pfam" id="PF13173"/>
    </source>
</evidence>
<keyword evidence="3" id="KW-0067">ATP-binding</keyword>
<dbReference type="Proteomes" id="UP000605201">
    <property type="component" value="Unassembled WGS sequence"/>
</dbReference>
<dbReference type="AlphaFoldDB" id="A0A8J6P8C3"/>
<name>A0A8J6P8C3_9BACT</name>
<dbReference type="SUPFAM" id="SSF52540">
    <property type="entry name" value="P-loop containing nucleoside triphosphate hydrolases"/>
    <property type="match status" value="1"/>
</dbReference>
<gene>
    <name evidence="3" type="ORF">H8D96_17585</name>
</gene>
<evidence type="ECO:0000313" key="4">
    <source>
        <dbReference type="Proteomes" id="UP000605201"/>
    </source>
</evidence>
<comment type="caution">
    <text evidence="3">The sequence shown here is derived from an EMBL/GenBank/DDBJ whole genome shotgun (WGS) entry which is preliminary data.</text>
</comment>
<evidence type="ECO:0000259" key="2">
    <source>
        <dbReference type="Pfam" id="PF13635"/>
    </source>
</evidence>
<keyword evidence="3" id="KW-0547">Nucleotide-binding</keyword>
<dbReference type="PANTHER" id="PTHR33295">
    <property type="entry name" value="ATPASE"/>
    <property type="match status" value="1"/>
</dbReference>
<dbReference type="Pfam" id="PF13173">
    <property type="entry name" value="AAA_14"/>
    <property type="match status" value="1"/>
</dbReference>
<accession>A0A8J6P8C3</accession>
<sequence length="437" mass="49326">MKRFIDQKLVKWMNSKRRKPLILRGARQVGKTYSLKRFGKKYFENLALLDLERNPNWHRIFEGDLDVSRIRADLEILLNQKIQPRKTLLFIDEIQACPRAIMSLRYFYEELPELHVVAAGSLLEFAFKDISVPVGRVQFLQLHPFSFAEYLLATGKDEAAEIVLGAPIVVPQAVHEFLCEELRRYFFVGGMPESVKAYAESRSLQESFEVQAGICDTYRADFAKYSPRADKHCLNSVLTTVARSVGQQIKYARLADGYANPTLKKAFDLLCLSGVIRKIPSTDPSGLPLGASASAKIFKAQMVDIGLMGHLTGMPVNVEYQKSDLLGVYRGALAEQFVGQEIVLSQQENLYYWSRRAKSSSAEVDYVAVIDGRIHPVEVKSGSSGRLKSLHLFLQTYQNSPGGIVFSTRPYEELPTQKVKFIPIYFALSATGWHRDG</sequence>
<dbReference type="PANTHER" id="PTHR33295:SF7">
    <property type="entry name" value="ATPASE"/>
    <property type="match status" value="1"/>
</dbReference>